<dbReference type="EMBL" id="BLXT01001916">
    <property type="protein sequence ID" value="GFN89074.1"/>
    <property type="molecule type" value="Genomic_DNA"/>
</dbReference>
<accession>A0AAV3Z110</accession>
<evidence type="ECO:0000313" key="1">
    <source>
        <dbReference type="EMBL" id="GFN89074.1"/>
    </source>
</evidence>
<keyword evidence="2" id="KW-1185">Reference proteome</keyword>
<organism evidence="1 2">
    <name type="scientific">Plakobranchus ocellatus</name>
    <dbReference type="NCBI Taxonomy" id="259542"/>
    <lineage>
        <taxon>Eukaryota</taxon>
        <taxon>Metazoa</taxon>
        <taxon>Spiralia</taxon>
        <taxon>Lophotrochozoa</taxon>
        <taxon>Mollusca</taxon>
        <taxon>Gastropoda</taxon>
        <taxon>Heterobranchia</taxon>
        <taxon>Euthyneura</taxon>
        <taxon>Panpulmonata</taxon>
        <taxon>Sacoglossa</taxon>
        <taxon>Placobranchoidea</taxon>
        <taxon>Plakobranchidae</taxon>
        <taxon>Plakobranchus</taxon>
    </lineage>
</organism>
<reference evidence="1 2" key="1">
    <citation type="journal article" date="2021" name="Elife">
        <title>Chloroplast acquisition without the gene transfer in kleptoplastic sea slugs, Plakobranchus ocellatus.</title>
        <authorList>
            <person name="Maeda T."/>
            <person name="Takahashi S."/>
            <person name="Yoshida T."/>
            <person name="Shimamura S."/>
            <person name="Takaki Y."/>
            <person name="Nagai Y."/>
            <person name="Toyoda A."/>
            <person name="Suzuki Y."/>
            <person name="Arimoto A."/>
            <person name="Ishii H."/>
            <person name="Satoh N."/>
            <person name="Nishiyama T."/>
            <person name="Hasebe M."/>
            <person name="Maruyama T."/>
            <person name="Minagawa J."/>
            <person name="Obokata J."/>
            <person name="Shigenobu S."/>
        </authorList>
    </citation>
    <scope>NUCLEOTIDE SEQUENCE [LARGE SCALE GENOMIC DNA]</scope>
</reference>
<evidence type="ECO:0000313" key="2">
    <source>
        <dbReference type="Proteomes" id="UP000735302"/>
    </source>
</evidence>
<comment type="caution">
    <text evidence="1">The sequence shown here is derived from an EMBL/GenBank/DDBJ whole genome shotgun (WGS) entry which is preliminary data.</text>
</comment>
<protein>
    <submittedName>
        <fullName evidence="1">Uncharacterized protein</fullName>
    </submittedName>
</protein>
<gene>
    <name evidence="1" type="ORF">PoB_001558000</name>
</gene>
<sequence length="101" mass="11870">MYKWKRKLCQKYFHAKISPNMLMVVKSLQTSGIHIKEVITKVSRQNTTLHAVITKAQCSCIEYQSKPEKELIIADTLRGNHNYKSIKTQNLRQRLTCKFMQ</sequence>
<proteinExistence type="predicted"/>
<dbReference type="AlphaFoldDB" id="A0AAV3Z110"/>
<name>A0AAV3Z110_9GAST</name>
<dbReference type="Proteomes" id="UP000735302">
    <property type="component" value="Unassembled WGS sequence"/>
</dbReference>